<accession>A0A8X6PGH8</accession>
<dbReference type="AlphaFoldDB" id="A0A8X6PGH8"/>
<gene>
    <name evidence="1" type="ORF">NPIL_448791</name>
</gene>
<evidence type="ECO:0000313" key="2">
    <source>
        <dbReference type="Proteomes" id="UP000887013"/>
    </source>
</evidence>
<reference evidence="1" key="1">
    <citation type="submission" date="2020-08" db="EMBL/GenBank/DDBJ databases">
        <title>Multicomponent nature underlies the extraordinary mechanical properties of spider dragline silk.</title>
        <authorList>
            <person name="Kono N."/>
            <person name="Nakamura H."/>
            <person name="Mori M."/>
            <person name="Yoshida Y."/>
            <person name="Ohtoshi R."/>
            <person name="Malay A.D."/>
            <person name="Moran D.A.P."/>
            <person name="Tomita M."/>
            <person name="Numata K."/>
            <person name="Arakawa K."/>
        </authorList>
    </citation>
    <scope>NUCLEOTIDE SEQUENCE</scope>
</reference>
<dbReference type="EMBL" id="BMAW01116147">
    <property type="protein sequence ID" value="GFT69315.1"/>
    <property type="molecule type" value="Genomic_DNA"/>
</dbReference>
<evidence type="ECO:0000313" key="1">
    <source>
        <dbReference type="EMBL" id="GFT69315.1"/>
    </source>
</evidence>
<proteinExistence type="predicted"/>
<dbReference type="Proteomes" id="UP000887013">
    <property type="component" value="Unassembled WGS sequence"/>
</dbReference>
<name>A0A8X6PGH8_NEPPI</name>
<protein>
    <submittedName>
        <fullName evidence="1">Uncharacterized protein</fullName>
    </submittedName>
</protein>
<comment type="caution">
    <text evidence="1">The sequence shown here is derived from an EMBL/GenBank/DDBJ whole genome shotgun (WGS) entry which is preliminary data.</text>
</comment>
<sequence>MFAFLRFHSTKAEKLMKSPYTNFRSDMHYIFGNPCGVAPRFHLRSAASPDFHPPIPMHTLNKRAEVFEELEGKYIERLTRTIENA</sequence>
<organism evidence="1 2">
    <name type="scientific">Nephila pilipes</name>
    <name type="common">Giant wood spider</name>
    <name type="synonym">Nephila maculata</name>
    <dbReference type="NCBI Taxonomy" id="299642"/>
    <lineage>
        <taxon>Eukaryota</taxon>
        <taxon>Metazoa</taxon>
        <taxon>Ecdysozoa</taxon>
        <taxon>Arthropoda</taxon>
        <taxon>Chelicerata</taxon>
        <taxon>Arachnida</taxon>
        <taxon>Araneae</taxon>
        <taxon>Araneomorphae</taxon>
        <taxon>Entelegynae</taxon>
        <taxon>Araneoidea</taxon>
        <taxon>Nephilidae</taxon>
        <taxon>Nephila</taxon>
    </lineage>
</organism>
<keyword evidence="2" id="KW-1185">Reference proteome</keyword>